<feature type="compositionally biased region" description="Basic and acidic residues" evidence="1">
    <location>
        <begin position="308"/>
        <end position="339"/>
    </location>
</feature>
<feature type="compositionally biased region" description="Basic and acidic residues" evidence="1">
    <location>
        <begin position="994"/>
        <end position="1006"/>
    </location>
</feature>
<feature type="compositionally biased region" description="Polar residues" evidence="1">
    <location>
        <begin position="800"/>
        <end position="811"/>
    </location>
</feature>
<dbReference type="Proteomes" id="UP000284706">
    <property type="component" value="Unassembled WGS sequence"/>
</dbReference>
<feature type="compositionally biased region" description="Acidic residues" evidence="1">
    <location>
        <begin position="34"/>
        <end position="50"/>
    </location>
</feature>
<feature type="compositionally biased region" description="Polar residues" evidence="1">
    <location>
        <begin position="53"/>
        <end position="72"/>
    </location>
</feature>
<dbReference type="SMART" id="SM00456">
    <property type="entry name" value="WW"/>
    <property type="match status" value="1"/>
</dbReference>
<dbReference type="STRING" id="231916.A0A409W1K1"/>
<feature type="compositionally biased region" description="Basic and acidic residues" evidence="1">
    <location>
        <begin position="483"/>
        <end position="501"/>
    </location>
</feature>
<dbReference type="InterPro" id="IPR001202">
    <property type="entry name" value="WW_dom"/>
</dbReference>
<feature type="compositionally biased region" description="Basic and acidic residues" evidence="1">
    <location>
        <begin position="672"/>
        <end position="684"/>
    </location>
</feature>
<feature type="compositionally biased region" description="Basic and acidic residues" evidence="1">
    <location>
        <begin position="826"/>
        <end position="846"/>
    </location>
</feature>
<keyword evidence="4" id="KW-1185">Reference proteome</keyword>
<feature type="compositionally biased region" description="Basic and acidic residues" evidence="1">
    <location>
        <begin position="621"/>
        <end position="637"/>
    </location>
</feature>
<name>A0A409W1K1_9AGAR</name>
<dbReference type="InParanoid" id="A0A409W1K1"/>
<feature type="compositionally biased region" description="Basic and acidic residues" evidence="1">
    <location>
        <begin position="597"/>
        <end position="608"/>
    </location>
</feature>
<gene>
    <name evidence="3" type="ORF">CVT26_006752</name>
</gene>
<feature type="compositionally biased region" description="Basic and acidic residues" evidence="1">
    <location>
        <begin position="450"/>
        <end position="475"/>
    </location>
</feature>
<feature type="compositionally biased region" description="Basic and acidic residues" evidence="1">
    <location>
        <begin position="1341"/>
        <end position="1350"/>
    </location>
</feature>
<feature type="compositionally biased region" description="Low complexity" evidence="1">
    <location>
        <begin position="1019"/>
        <end position="1038"/>
    </location>
</feature>
<evidence type="ECO:0000313" key="3">
    <source>
        <dbReference type="EMBL" id="PPQ72392.1"/>
    </source>
</evidence>
<dbReference type="SUPFAM" id="SSF51045">
    <property type="entry name" value="WW domain"/>
    <property type="match status" value="1"/>
</dbReference>
<feature type="compositionally biased region" description="Polar residues" evidence="1">
    <location>
        <begin position="578"/>
        <end position="588"/>
    </location>
</feature>
<feature type="compositionally biased region" description="Acidic residues" evidence="1">
    <location>
        <begin position="1"/>
        <end position="17"/>
    </location>
</feature>
<feature type="compositionally biased region" description="Basic and acidic residues" evidence="1">
    <location>
        <begin position="100"/>
        <end position="118"/>
    </location>
</feature>
<dbReference type="CDD" id="cd00201">
    <property type="entry name" value="WW"/>
    <property type="match status" value="1"/>
</dbReference>
<feature type="compositionally biased region" description="Basic and acidic residues" evidence="1">
    <location>
        <begin position="198"/>
        <end position="226"/>
    </location>
</feature>
<feature type="region of interest" description="Disordered" evidence="1">
    <location>
        <begin position="1"/>
        <end position="169"/>
    </location>
</feature>
<feature type="compositionally biased region" description="Low complexity" evidence="1">
    <location>
        <begin position="119"/>
        <end position="151"/>
    </location>
</feature>
<feature type="compositionally biased region" description="Low complexity" evidence="1">
    <location>
        <begin position="920"/>
        <end position="933"/>
    </location>
</feature>
<comment type="caution">
    <text evidence="3">The sequence shown here is derived from an EMBL/GenBank/DDBJ whole genome shotgun (WGS) entry which is preliminary data.</text>
</comment>
<sequence>MEEETEILDWGAQEDENQASRAQQQDRHTTSTYTDEDEDDAVSLGDEDDQGYYYQTQSAQKTTYETGITQQAPERSPSPPSREEDLGAYSQQRPASRQSSARDERAGLGRDGGAERGRGSPPRTRTSSSSTGHGHQRGSSNAANQSQAAAAHNGTRLTHALPPKPVTVPSAYLSHSLSIVEAVGMASSPPGQGHARPAARDRDRDRDNRDRDRESHREQRDRDASKKSSNGPPAKQRGSSPVDLPPNWETRVSRTNGDVYYYNRETYESTRVLPSSSSASAPGRQRRRHSRSPGPTSSDAHHSQPSRSARDRDSSHRDRDRTRHDRHDRERDARDREAAEGSTRSATPDLTHRDRYYRPEAAPESDMPVDVVRTEHTEVISARMSPRIRYEGSPSPPPLTRPSRRARSLSPLPAQDSARNSHARAAPARDRGRDRDFEYNNRSSAAGAPARDRDTGRLAVRENRDRDRDRHKERNYTNSDSSMSRDRDLELEAADYSDRHWNAAPPADLSNQRQRGARRQDDALIDSRFSDNIQGRERDRNARPPLRHSESSRGLRDREPPRQADRRERAGDIEREQQQYIPTQTQRYRSPPPPANRARDRDQGRDYQESEPIQPSPAPATRRDRERERDRDNRSSRFEPSSSSSSIARQDQGQVPPPPPPQTRDSVADAYAARERARDREQRAYEVQGAPPPGGYDTGRRDRDFDRDDRDRRLADRDRPSQRDQREPAFDDAAPRRPETYPPPHSNLGRSGPGPNERPPPRRYNDDRDREHYDQQQQQQQLLPHPDEQPHRRRAPLPPQTKSFLTSSSSGPIHRDPPPHTSPAAEWKEPARDYPPRNPPPDDRLSAPRRGGRGEWPPPSPVPGPPPRIDTRMDVDYPDAPRSADHLHTSPYARPSRDSSGRPLPTPTRERESYDGPGGPRSARPSLPSRPSAGGAGASGPLPPLGPARRGPEGPPPRHDVDRRGQGQDGYGLPPQDGRRRDGRGAGPFPERNQGPRHDFRERQDNVRPPPRGPPPPVTGTNNVPIGPRRTPGGTPSAPSLPPPAQLEGLPVPAGLPPQPAFIGGVPTGPLPPLGIPFNPAARPPPSTLIDPSKARDLPPGKESYERPPFGVPMIPQGPPPRGGKPNTDTFTGRDLPAQPHVLDNNQQSLQVPPGPDRPGRRRDGRASRFSPIDQKARPEFPNQSQLIPERLPPQDPVPERLPLVQFTGQDDKIDVVERPPTPPPLSREPSALSVSMDLSSSLISELGQSSDGRSDTSPSGAPHLPGQQPGASQQLAGTSQDNASPEMRPPATPVREQEPFSRQTQQSRSFTRWGDKSNAPPGVAEVTVLNVNAEPALSRRLSDGFGERPPRHRKHPSDKDIKLPGPGENILTTPRSADERAGFMDRLEAPPLSGDSQPSLLERLSAPGQDVPPSLRDRIVPSKRSHEDVTMDERGPSREGPYDGDDGNENKRAKRRNGRGGRRGGRRGAP</sequence>
<dbReference type="OrthoDB" id="548295at2759"/>
<feature type="domain" description="WW" evidence="2">
    <location>
        <begin position="242"/>
        <end position="276"/>
    </location>
</feature>
<dbReference type="InterPro" id="IPR036020">
    <property type="entry name" value="WW_dom_sf"/>
</dbReference>
<feature type="compositionally biased region" description="Basic and acidic residues" evidence="1">
    <location>
        <begin position="1377"/>
        <end position="1389"/>
    </location>
</feature>
<dbReference type="Gene3D" id="2.20.70.10">
    <property type="match status" value="1"/>
</dbReference>
<reference evidence="3 4" key="1">
    <citation type="journal article" date="2018" name="Evol. Lett.">
        <title>Horizontal gene cluster transfer increased hallucinogenic mushroom diversity.</title>
        <authorList>
            <person name="Reynolds H.T."/>
            <person name="Vijayakumar V."/>
            <person name="Gluck-Thaler E."/>
            <person name="Korotkin H.B."/>
            <person name="Matheny P.B."/>
            <person name="Slot J.C."/>
        </authorList>
    </citation>
    <scope>NUCLEOTIDE SEQUENCE [LARGE SCALE GENOMIC DNA]</scope>
    <source>
        <strain evidence="3 4">SRW20</strain>
    </source>
</reference>
<feature type="compositionally biased region" description="Polar residues" evidence="1">
    <location>
        <begin position="1301"/>
        <end position="1311"/>
    </location>
</feature>
<feature type="compositionally biased region" description="Basic and acidic residues" evidence="1">
    <location>
        <begin position="698"/>
        <end position="739"/>
    </location>
</feature>
<feature type="compositionally biased region" description="Low complexity" evidence="1">
    <location>
        <begin position="88"/>
        <end position="99"/>
    </location>
</feature>
<feature type="compositionally biased region" description="Polar residues" evidence="1">
    <location>
        <begin position="1270"/>
        <end position="1284"/>
    </location>
</feature>
<organism evidence="3 4">
    <name type="scientific">Gymnopilus dilepis</name>
    <dbReference type="NCBI Taxonomy" id="231916"/>
    <lineage>
        <taxon>Eukaryota</taxon>
        <taxon>Fungi</taxon>
        <taxon>Dikarya</taxon>
        <taxon>Basidiomycota</taxon>
        <taxon>Agaricomycotina</taxon>
        <taxon>Agaricomycetes</taxon>
        <taxon>Agaricomycetidae</taxon>
        <taxon>Agaricales</taxon>
        <taxon>Agaricineae</taxon>
        <taxon>Hymenogastraceae</taxon>
        <taxon>Gymnopilus</taxon>
    </lineage>
</organism>
<dbReference type="EMBL" id="NHYE01005460">
    <property type="protein sequence ID" value="PPQ72392.1"/>
    <property type="molecule type" value="Genomic_DNA"/>
</dbReference>
<evidence type="ECO:0000259" key="2">
    <source>
        <dbReference type="PROSITE" id="PS50020"/>
    </source>
</evidence>
<feature type="compositionally biased region" description="Basic and acidic residues" evidence="1">
    <location>
        <begin position="759"/>
        <end position="774"/>
    </location>
</feature>
<feature type="compositionally biased region" description="Basic and acidic residues" evidence="1">
    <location>
        <begin position="950"/>
        <end position="966"/>
    </location>
</feature>
<feature type="compositionally biased region" description="Basic and acidic residues" evidence="1">
    <location>
        <begin position="1093"/>
        <end position="1106"/>
    </location>
</feature>
<protein>
    <recommendedName>
        <fullName evidence="2">WW domain-containing protein</fullName>
    </recommendedName>
</protein>
<feature type="compositionally biased region" description="Low complexity" evidence="1">
    <location>
        <begin position="1228"/>
        <end position="1251"/>
    </location>
</feature>
<proteinExistence type="predicted"/>
<evidence type="ECO:0000313" key="4">
    <source>
        <dbReference type="Proteomes" id="UP000284706"/>
    </source>
</evidence>
<feature type="region of interest" description="Disordered" evidence="1">
    <location>
        <begin position="183"/>
        <end position="1471"/>
    </location>
</feature>
<feature type="compositionally biased region" description="Basic residues" evidence="1">
    <location>
        <begin position="1453"/>
        <end position="1471"/>
    </location>
</feature>
<accession>A0A409W1K1</accession>
<feature type="compositionally biased region" description="Pro residues" evidence="1">
    <location>
        <begin position="856"/>
        <end position="868"/>
    </location>
</feature>
<feature type="compositionally biased region" description="Basic and acidic residues" evidence="1">
    <location>
        <begin position="427"/>
        <end position="439"/>
    </location>
</feature>
<feature type="compositionally biased region" description="Basic and acidic residues" evidence="1">
    <location>
        <begin position="1416"/>
        <end position="1442"/>
    </location>
</feature>
<evidence type="ECO:0000256" key="1">
    <source>
        <dbReference type="SAM" id="MobiDB-lite"/>
    </source>
</evidence>
<feature type="compositionally biased region" description="Pro residues" evidence="1">
    <location>
        <begin position="1008"/>
        <end position="1018"/>
    </location>
</feature>
<dbReference type="PROSITE" id="PS50020">
    <property type="entry name" value="WW_DOMAIN_2"/>
    <property type="match status" value="1"/>
</dbReference>
<feature type="compositionally biased region" description="Basic and acidic residues" evidence="1">
    <location>
        <begin position="534"/>
        <end position="577"/>
    </location>
</feature>
<feature type="compositionally biased region" description="Low complexity" evidence="1">
    <location>
        <begin position="775"/>
        <end position="784"/>
    </location>
</feature>